<evidence type="ECO:0000313" key="3">
    <source>
        <dbReference type="Proteomes" id="UP000193911"/>
    </source>
</evidence>
<name>A0A2K9MV88_CLOSG</name>
<dbReference type="AlphaFoldDB" id="A0A2K9MV88"/>
<evidence type="ECO:0000313" key="1">
    <source>
        <dbReference type="EMBL" id="OSB15983.1"/>
    </source>
</evidence>
<accession>A0A2K9MV88</accession>
<evidence type="ECO:0000313" key="2">
    <source>
        <dbReference type="EMBL" id="QDY34037.1"/>
    </source>
</evidence>
<dbReference type="EMBL" id="CP022405">
    <property type="protein sequence ID" value="QDY34037.1"/>
    <property type="molecule type" value="Genomic_DNA"/>
</dbReference>
<sequence>MNMWILIIVIISLFIYLAYALFNPEKF</sequence>
<dbReference type="RefSeq" id="WP_073860781.1">
    <property type="nucleotide sequence ID" value="NZ_CP013701.1"/>
</dbReference>
<protein>
    <submittedName>
        <fullName evidence="1">Potassium-transporting ATPase subunit F</fullName>
    </submittedName>
</protein>
<gene>
    <name evidence="2" type="primary">kdpF</name>
    <name evidence="1" type="ORF">B2H94_17060</name>
    <name evidence="2" type="ORF">CGS26_17435</name>
</gene>
<dbReference type="InterPro" id="IPR011726">
    <property type="entry name" value="KdpF"/>
</dbReference>
<dbReference type="GO" id="GO:0005886">
    <property type="term" value="C:plasma membrane"/>
    <property type="evidence" value="ECO:0007669"/>
    <property type="project" value="InterPro"/>
</dbReference>
<dbReference type="EMBL" id="MWJJ01000004">
    <property type="protein sequence ID" value="OSB15983.1"/>
    <property type="molecule type" value="Genomic_DNA"/>
</dbReference>
<reference evidence="1 3" key="1">
    <citation type="submission" date="2017-02" db="EMBL/GenBank/DDBJ databases">
        <title>Differentiating clades of botulinum-neurotoxin-producing Clostridia with a simple, multiplex PCR assay.</title>
        <authorList>
            <person name="Williamson C.H.D."/>
            <person name="Vazquez A."/>
            <person name="Hill K."/>
            <person name="Smith T.J."/>
            <person name="Nottingham R."/>
            <person name="Stone N.E."/>
            <person name="Sobek C.J."/>
            <person name="Cocking J.H."/>
            <person name="Fernandez R.A."/>
            <person name="Caballero P.A."/>
            <person name="Leiser O.P."/>
            <person name="Keim P."/>
            <person name="Sahl J.W."/>
        </authorList>
    </citation>
    <scope>NUCLEOTIDE SEQUENCE [LARGE SCALE GENOMIC DNA]</scope>
    <source>
        <strain evidence="1 3">CLS_DGF_0088_06</strain>
    </source>
</reference>
<organism evidence="1 3">
    <name type="scientific">Clostridium sporogenes</name>
    <dbReference type="NCBI Taxonomy" id="1509"/>
    <lineage>
        <taxon>Bacteria</taxon>
        <taxon>Bacillati</taxon>
        <taxon>Bacillota</taxon>
        <taxon>Clostridia</taxon>
        <taxon>Eubacteriales</taxon>
        <taxon>Clostridiaceae</taxon>
        <taxon>Clostridium</taxon>
    </lineage>
</organism>
<proteinExistence type="predicted"/>
<dbReference type="Proteomes" id="UP000193911">
    <property type="component" value="Unassembled WGS sequence"/>
</dbReference>
<dbReference type="NCBIfam" id="TIGR02115">
    <property type="entry name" value="potass_kdpF"/>
    <property type="match status" value="1"/>
</dbReference>
<dbReference type="Proteomes" id="UP000962161">
    <property type="component" value="Chromosome"/>
</dbReference>
<reference evidence="2" key="2">
    <citation type="submission" date="2017-07" db="EMBL/GenBank/DDBJ databases">
        <title>Genome sequencing of BoNT-producing clostridia.</title>
        <authorList>
            <person name="Williamson C."/>
        </authorList>
    </citation>
    <scope>NUCLEOTIDE SEQUENCE</scope>
    <source>
        <strain evidence="2">AM553</strain>
    </source>
</reference>
<dbReference type="Pfam" id="PF09604">
    <property type="entry name" value="Potass_KdpF"/>
    <property type="match status" value="1"/>
</dbReference>
<dbReference type="GO" id="GO:0008556">
    <property type="term" value="F:P-type potassium transmembrane transporter activity"/>
    <property type="evidence" value="ECO:0007669"/>
    <property type="project" value="InterPro"/>
</dbReference>